<protein>
    <recommendedName>
        <fullName evidence="4">Putative pterin-4-alpha-carbinolamine dehydratase</fullName>
        <shortName evidence="4">PHS</shortName>
        <ecNumber evidence="4">4.2.1.96</ecNumber>
    </recommendedName>
    <alternativeName>
        <fullName evidence="4">4-alpha-hydroxy-tetrahydropterin dehydratase</fullName>
    </alternativeName>
    <alternativeName>
        <fullName evidence="4">Pterin carbinolamine dehydratase</fullName>
        <shortName evidence="4">PCD</shortName>
    </alternativeName>
</protein>
<dbReference type="InterPro" id="IPR036428">
    <property type="entry name" value="PCD_sf"/>
</dbReference>
<dbReference type="AlphaFoldDB" id="A0A1F4Y3L0"/>
<dbReference type="EMBL" id="MEXB01000008">
    <property type="protein sequence ID" value="OGC88529.1"/>
    <property type="molecule type" value="Genomic_DNA"/>
</dbReference>
<dbReference type="SUPFAM" id="SSF55248">
    <property type="entry name" value="PCD-like"/>
    <property type="match status" value="1"/>
</dbReference>
<reference evidence="5 6" key="1">
    <citation type="journal article" date="2016" name="Nat. Commun.">
        <title>Thousands of microbial genomes shed light on interconnected biogeochemical processes in an aquifer system.</title>
        <authorList>
            <person name="Anantharaman K."/>
            <person name="Brown C.T."/>
            <person name="Hug L.A."/>
            <person name="Sharon I."/>
            <person name="Castelle C.J."/>
            <person name="Probst A.J."/>
            <person name="Thomas B.C."/>
            <person name="Singh A."/>
            <person name="Wilkins M.J."/>
            <person name="Karaoz U."/>
            <person name="Brodie E.L."/>
            <person name="Williams K.H."/>
            <person name="Hubbard S.S."/>
            <person name="Banfield J.F."/>
        </authorList>
    </citation>
    <scope>NUCLEOTIDE SEQUENCE [LARGE SCALE GENOMIC DNA]</scope>
</reference>
<evidence type="ECO:0000313" key="6">
    <source>
        <dbReference type="Proteomes" id="UP000176568"/>
    </source>
</evidence>
<comment type="caution">
    <text evidence="5">The sequence shown here is derived from an EMBL/GenBank/DDBJ whole genome shotgun (WGS) entry which is preliminary data.</text>
</comment>
<dbReference type="Gene3D" id="3.30.1360.20">
    <property type="entry name" value="Transcriptional coactivator/pterin dehydratase"/>
    <property type="match status" value="1"/>
</dbReference>
<accession>A0A1F4Y3L0</accession>
<keyword evidence="3 4" id="KW-0456">Lyase</keyword>
<sequence>MVTDNESLPLARKRCIPCEGGVDPLTKEQAEELLKQLNPEWTLVEGAGLLARSFSFPNYKKTIIFVNKVAAIAEGENHHPDMTVSYDNVGVELSTHAIDGLSENDFIVAAKIDELEA</sequence>
<dbReference type="InterPro" id="IPR001533">
    <property type="entry name" value="Pterin_deHydtase"/>
</dbReference>
<dbReference type="Pfam" id="PF01329">
    <property type="entry name" value="Pterin_4a"/>
    <property type="match status" value="1"/>
</dbReference>
<evidence type="ECO:0000256" key="3">
    <source>
        <dbReference type="ARBA" id="ARBA00023239"/>
    </source>
</evidence>
<dbReference type="GO" id="GO:0008124">
    <property type="term" value="F:4-alpha-hydroxytetrahydrobiopterin dehydratase activity"/>
    <property type="evidence" value="ECO:0007669"/>
    <property type="project" value="UniProtKB-UniRule"/>
</dbReference>
<evidence type="ECO:0000256" key="4">
    <source>
        <dbReference type="HAMAP-Rule" id="MF_00434"/>
    </source>
</evidence>
<gene>
    <name evidence="5" type="ORF">A2419_01910</name>
</gene>
<organism evidence="5 6">
    <name type="scientific">Candidatus Adlerbacteria bacterium RIFOXYC1_FULL_48_26</name>
    <dbReference type="NCBI Taxonomy" id="1797247"/>
    <lineage>
        <taxon>Bacteria</taxon>
        <taxon>Candidatus Adleribacteriota</taxon>
    </lineage>
</organism>
<dbReference type="STRING" id="1797247.A2419_01910"/>
<dbReference type="NCBIfam" id="NF002017">
    <property type="entry name" value="PRK00823.1-2"/>
    <property type="match status" value="1"/>
</dbReference>
<dbReference type="Proteomes" id="UP000176568">
    <property type="component" value="Unassembled WGS sequence"/>
</dbReference>
<dbReference type="PANTHER" id="PTHR12599:SF0">
    <property type="entry name" value="PTERIN-4-ALPHA-CARBINOLAMINE DEHYDRATASE"/>
    <property type="match status" value="1"/>
</dbReference>
<comment type="similarity">
    <text evidence="2 4">Belongs to the pterin-4-alpha-carbinolamine dehydratase family.</text>
</comment>
<dbReference type="PANTHER" id="PTHR12599">
    <property type="entry name" value="PTERIN-4-ALPHA-CARBINOLAMINE DEHYDRATASE"/>
    <property type="match status" value="1"/>
</dbReference>
<evidence type="ECO:0000256" key="2">
    <source>
        <dbReference type="ARBA" id="ARBA00006472"/>
    </source>
</evidence>
<evidence type="ECO:0000256" key="1">
    <source>
        <dbReference type="ARBA" id="ARBA00001554"/>
    </source>
</evidence>
<name>A0A1F4Y3L0_9BACT</name>
<dbReference type="GO" id="GO:0006729">
    <property type="term" value="P:tetrahydrobiopterin biosynthetic process"/>
    <property type="evidence" value="ECO:0007669"/>
    <property type="project" value="InterPro"/>
</dbReference>
<comment type="catalytic activity">
    <reaction evidence="1 4">
        <text>(4aS,6R)-4a-hydroxy-L-erythro-5,6,7,8-tetrahydrobiopterin = (6R)-L-erythro-6,7-dihydrobiopterin + H2O</text>
        <dbReference type="Rhea" id="RHEA:11920"/>
        <dbReference type="ChEBI" id="CHEBI:15377"/>
        <dbReference type="ChEBI" id="CHEBI:15642"/>
        <dbReference type="ChEBI" id="CHEBI:43120"/>
        <dbReference type="EC" id="4.2.1.96"/>
    </reaction>
</comment>
<evidence type="ECO:0000313" key="5">
    <source>
        <dbReference type="EMBL" id="OGC88529.1"/>
    </source>
</evidence>
<dbReference type="HAMAP" id="MF_00434">
    <property type="entry name" value="Pterin_4_alpha"/>
    <property type="match status" value="1"/>
</dbReference>
<proteinExistence type="inferred from homology"/>
<dbReference type="CDD" id="cd00913">
    <property type="entry name" value="PCD_DCoH_subfamily_a"/>
    <property type="match status" value="1"/>
</dbReference>
<dbReference type="EC" id="4.2.1.96" evidence="4"/>